<dbReference type="CDD" id="cd06171">
    <property type="entry name" value="Sigma70_r4"/>
    <property type="match status" value="1"/>
</dbReference>
<dbReference type="PROSITE" id="PS01063">
    <property type="entry name" value="SIGMA70_ECF"/>
    <property type="match status" value="1"/>
</dbReference>
<dbReference type="GO" id="GO:0016987">
    <property type="term" value="F:sigma factor activity"/>
    <property type="evidence" value="ECO:0007669"/>
    <property type="project" value="UniProtKB-KW"/>
</dbReference>
<name>A0A1F6WYU6_9BACT</name>
<evidence type="ECO:0000313" key="10">
    <source>
        <dbReference type="Proteomes" id="UP000177001"/>
    </source>
</evidence>
<organism evidence="9 10">
    <name type="scientific">Candidatus Nomurabacteria bacterium RIFCSPLOWO2_01_FULL_36_16</name>
    <dbReference type="NCBI Taxonomy" id="1801767"/>
    <lineage>
        <taxon>Bacteria</taxon>
        <taxon>Candidatus Nomuraibacteriota</taxon>
    </lineage>
</organism>
<dbReference type="InterPro" id="IPR000838">
    <property type="entry name" value="RNA_pol_sigma70_ECF_CS"/>
</dbReference>
<dbReference type="GO" id="GO:0006352">
    <property type="term" value="P:DNA-templated transcription initiation"/>
    <property type="evidence" value="ECO:0007669"/>
    <property type="project" value="InterPro"/>
</dbReference>
<dbReference type="InterPro" id="IPR013324">
    <property type="entry name" value="RNA_pol_sigma_r3/r4-like"/>
</dbReference>
<sequence length="190" mass="22645">MLMSFNETDEEIIILYKNGNQEAFRNLINRYTLPLYNFVARIINQNDAPDIIQETFIKVWKNIDRFDAEKASFKTWIFTITKNTAMDFLRKKKILLFKDMENNNREKEGSFEENILDEDTLPDEALEKLQDREFLNAALKKLSPNENEILVLYYQEEMTFNQISKILNKSLNTVKSQRHRALIKLRKILN</sequence>
<dbReference type="InterPro" id="IPR007627">
    <property type="entry name" value="RNA_pol_sigma70_r2"/>
</dbReference>
<evidence type="ECO:0000256" key="1">
    <source>
        <dbReference type="ARBA" id="ARBA00010641"/>
    </source>
</evidence>
<dbReference type="SUPFAM" id="SSF88946">
    <property type="entry name" value="Sigma2 domain of RNA polymerase sigma factors"/>
    <property type="match status" value="1"/>
</dbReference>
<dbReference type="NCBIfam" id="TIGR02937">
    <property type="entry name" value="sigma70-ECF"/>
    <property type="match status" value="1"/>
</dbReference>
<comment type="caution">
    <text evidence="9">The sequence shown here is derived from an EMBL/GenBank/DDBJ whole genome shotgun (WGS) entry which is preliminary data.</text>
</comment>
<evidence type="ECO:0000256" key="6">
    <source>
        <dbReference type="RuleBase" id="RU000716"/>
    </source>
</evidence>
<dbReference type="Gene3D" id="1.10.1740.10">
    <property type="match status" value="1"/>
</dbReference>
<keyword evidence="4 6" id="KW-0238">DNA-binding</keyword>
<gene>
    <name evidence="9" type="ORF">A3A91_00115</name>
</gene>
<evidence type="ECO:0000259" key="8">
    <source>
        <dbReference type="Pfam" id="PF04545"/>
    </source>
</evidence>
<dbReference type="Pfam" id="PF04542">
    <property type="entry name" value="Sigma70_r2"/>
    <property type="match status" value="1"/>
</dbReference>
<proteinExistence type="inferred from homology"/>
<evidence type="ECO:0000259" key="7">
    <source>
        <dbReference type="Pfam" id="PF04542"/>
    </source>
</evidence>
<evidence type="ECO:0000256" key="4">
    <source>
        <dbReference type="ARBA" id="ARBA00023125"/>
    </source>
</evidence>
<protein>
    <recommendedName>
        <fullName evidence="6">RNA polymerase sigma factor</fullName>
    </recommendedName>
</protein>
<keyword evidence="5 6" id="KW-0804">Transcription</keyword>
<evidence type="ECO:0000313" key="9">
    <source>
        <dbReference type="EMBL" id="OGI87067.1"/>
    </source>
</evidence>
<feature type="domain" description="RNA polymerase sigma-70 region 2" evidence="7">
    <location>
        <begin position="27"/>
        <end position="93"/>
    </location>
</feature>
<dbReference type="SUPFAM" id="SSF88659">
    <property type="entry name" value="Sigma3 and sigma4 domains of RNA polymerase sigma factors"/>
    <property type="match status" value="1"/>
</dbReference>
<dbReference type="InterPro" id="IPR007630">
    <property type="entry name" value="RNA_pol_sigma70_r4"/>
</dbReference>
<dbReference type="PANTHER" id="PTHR43133:SF8">
    <property type="entry name" value="RNA POLYMERASE SIGMA FACTOR HI_1459-RELATED"/>
    <property type="match status" value="1"/>
</dbReference>
<feature type="domain" description="RNA polymerase sigma-70 region 4" evidence="8">
    <location>
        <begin position="138"/>
        <end position="187"/>
    </location>
</feature>
<dbReference type="EMBL" id="MFUR01000005">
    <property type="protein sequence ID" value="OGI87067.1"/>
    <property type="molecule type" value="Genomic_DNA"/>
</dbReference>
<evidence type="ECO:0000256" key="3">
    <source>
        <dbReference type="ARBA" id="ARBA00023082"/>
    </source>
</evidence>
<dbReference type="AlphaFoldDB" id="A0A1F6WYU6"/>
<evidence type="ECO:0000256" key="2">
    <source>
        <dbReference type="ARBA" id="ARBA00023015"/>
    </source>
</evidence>
<reference evidence="9 10" key="1">
    <citation type="journal article" date="2016" name="Nat. Commun.">
        <title>Thousands of microbial genomes shed light on interconnected biogeochemical processes in an aquifer system.</title>
        <authorList>
            <person name="Anantharaman K."/>
            <person name="Brown C.T."/>
            <person name="Hug L.A."/>
            <person name="Sharon I."/>
            <person name="Castelle C.J."/>
            <person name="Probst A.J."/>
            <person name="Thomas B.C."/>
            <person name="Singh A."/>
            <person name="Wilkins M.J."/>
            <person name="Karaoz U."/>
            <person name="Brodie E.L."/>
            <person name="Williams K.H."/>
            <person name="Hubbard S.S."/>
            <person name="Banfield J.F."/>
        </authorList>
    </citation>
    <scope>NUCLEOTIDE SEQUENCE [LARGE SCALE GENOMIC DNA]</scope>
</reference>
<dbReference type="InterPro" id="IPR013325">
    <property type="entry name" value="RNA_pol_sigma_r2"/>
</dbReference>
<evidence type="ECO:0000256" key="5">
    <source>
        <dbReference type="ARBA" id="ARBA00023163"/>
    </source>
</evidence>
<dbReference type="GO" id="GO:0003677">
    <property type="term" value="F:DNA binding"/>
    <property type="evidence" value="ECO:0007669"/>
    <property type="project" value="UniProtKB-KW"/>
</dbReference>
<dbReference type="PANTHER" id="PTHR43133">
    <property type="entry name" value="RNA POLYMERASE ECF-TYPE SIGMA FACTO"/>
    <property type="match status" value="1"/>
</dbReference>
<dbReference type="Pfam" id="PF04545">
    <property type="entry name" value="Sigma70_r4"/>
    <property type="match status" value="1"/>
</dbReference>
<keyword evidence="2 6" id="KW-0805">Transcription regulation</keyword>
<dbReference type="Gene3D" id="1.10.10.10">
    <property type="entry name" value="Winged helix-like DNA-binding domain superfamily/Winged helix DNA-binding domain"/>
    <property type="match status" value="1"/>
</dbReference>
<comment type="similarity">
    <text evidence="1 6">Belongs to the sigma-70 factor family. ECF subfamily.</text>
</comment>
<dbReference type="InterPro" id="IPR014284">
    <property type="entry name" value="RNA_pol_sigma-70_dom"/>
</dbReference>
<keyword evidence="3 6" id="KW-0731">Sigma factor</keyword>
<dbReference type="InterPro" id="IPR036388">
    <property type="entry name" value="WH-like_DNA-bd_sf"/>
</dbReference>
<accession>A0A1F6WYU6</accession>
<dbReference type="Proteomes" id="UP000177001">
    <property type="component" value="Unassembled WGS sequence"/>
</dbReference>
<dbReference type="InterPro" id="IPR039425">
    <property type="entry name" value="RNA_pol_sigma-70-like"/>
</dbReference>